<dbReference type="GO" id="GO:0016787">
    <property type="term" value="F:hydrolase activity"/>
    <property type="evidence" value="ECO:0007669"/>
    <property type="project" value="UniProtKB-UniRule"/>
</dbReference>
<evidence type="ECO:0000256" key="4">
    <source>
        <dbReference type="PROSITE-ProRule" id="PRU01161"/>
    </source>
</evidence>
<sequence>MPKYYTLLVYFLFLPFILFGKDKNTAERPKIGLVLSGGGAKGLAHIGILKAMENAGIRPDYITGTSMGSLVGGLYAIGYSADEIETIVSGVDWEKVLSNKIPFRNVVVEEKPYYNRFMIDLVFDGKKLSLPAGVLQSQQINQLLSTLTRGVHNIESFDDFPIPFRCVASDIVKGEKVVLDSGNLALSMRASMAIPSIFTPIEMGDRILVDGGLIRNFPVDEVLEMGADYVIGVLVAQDLLDRKNLKSATGILYQSAWMNGVYDTREQTKKCDILITPDLMAFSAASFSKTPEILEIGKEYGALYEDQFQALADSLAKFPEQNTLKKPLLKDEYKITELDLGPNLNRNQDLLESTIKMKKSNEWSINEINNELTRLYGTLKFSNLNFEIEDTEKKDGDAIKIIGQESPPGRLSFSPNYSSEYRTGLVFNFAIYDFLAPSSRWLGELNLSENPYIHLNFLKNIGKSNRFALYADINAIQNPLPRYNEKGNKTALMTEAIFQPRVGLRTTGTFRHTFGLDFGAKLANQSPTIADEALRIVNTLSYTNMEYRFTYSYNSINRRYYPTSGAWVNFNTIVGEGVERIKFDNEAVSDIVEEQVNLSEFVTLSEIAVSTFGFDQYVQFNDNLSLQIGGNLGFSYNTNQNLLNSLYVGGFYPREENSIPFWGLSLREIPVENLGIARLGIQYGFQNKLFLKLMANYGKMKLVDSFLVSDLNPQPDPFILEPNSQEFEAFGVGGEIGYLTPFGPISFQSGKVIGNRRITSNIIIGFWL</sequence>
<dbReference type="EMBL" id="BQKE01000001">
    <property type="protein sequence ID" value="GJM61094.1"/>
    <property type="molecule type" value="Genomic_DNA"/>
</dbReference>
<proteinExistence type="predicted"/>
<keyword evidence="7" id="KW-1185">Reference proteome</keyword>
<dbReference type="InterPro" id="IPR050301">
    <property type="entry name" value="NTE"/>
</dbReference>
<dbReference type="InterPro" id="IPR016035">
    <property type="entry name" value="Acyl_Trfase/lysoPLipase"/>
</dbReference>
<evidence type="ECO:0000313" key="6">
    <source>
        <dbReference type="EMBL" id="GJM61094.1"/>
    </source>
</evidence>
<dbReference type="PROSITE" id="PS51635">
    <property type="entry name" value="PNPLA"/>
    <property type="match status" value="1"/>
</dbReference>
<feature type="short sequence motif" description="DGA/G" evidence="4">
    <location>
        <begin position="210"/>
        <end position="212"/>
    </location>
</feature>
<feature type="short sequence motif" description="GXSXG" evidence="4">
    <location>
        <begin position="64"/>
        <end position="68"/>
    </location>
</feature>
<dbReference type="Gene3D" id="2.40.160.50">
    <property type="entry name" value="membrane protein fhac: a member of the omp85/tpsb transporter family"/>
    <property type="match status" value="1"/>
</dbReference>
<dbReference type="GO" id="GO:0016042">
    <property type="term" value="P:lipid catabolic process"/>
    <property type="evidence" value="ECO:0007669"/>
    <property type="project" value="UniProtKB-UniRule"/>
</dbReference>
<keyword evidence="1 4" id="KW-0378">Hydrolase</keyword>
<dbReference type="AlphaFoldDB" id="A0AAN4VVZ2"/>
<evidence type="ECO:0000259" key="5">
    <source>
        <dbReference type="PROSITE" id="PS51635"/>
    </source>
</evidence>
<name>A0AAN4VVZ2_9BACT</name>
<keyword evidence="2 4" id="KW-0442">Lipid degradation</keyword>
<evidence type="ECO:0000256" key="1">
    <source>
        <dbReference type="ARBA" id="ARBA00022801"/>
    </source>
</evidence>
<dbReference type="PANTHER" id="PTHR14226">
    <property type="entry name" value="NEUROPATHY TARGET ESTERASE/SWISS CHEESE D.MELANOGASTER"/>
    <property type="match status" value="1"/>
</dbReference>
<reference evidence="6 7" key="1">
    <citation type="submission" date="2021-12" db="EMBL/GenBank/DDBJ databases">
        <title>Genome sequencing of bacteria with rrn-lacking chromosome and rrn-plasmid.</title>
        <authorList>
            <person name="Anda M."/>
            <person name="Iwasaki W."/>
        </authorList>
    </citation>
    <scope>NUCLEOTIDE SEQUENCE [LARGE SCALE GENOMIC DNA]</scope>
    <source>
        <strain evidence="6 7">NBRC 15940</strain>
    </source>
</reference>
<dbReference type="Proteomes" id="UP001310022">
    <property type="component" value="Unassembled WGS sequence"/>
</dbReference>
<dbReference type="Gene3D" id="3.40.1090.10">
    <property type="entry name" value="Cytosolic phospholipase A2 catalytic domain"/>
    <property type="match status" value="1"/>
</dbReference>
<dbReference type="RefSeq" id="WP_338236714.1">
    <property type="nucleotide sequence ID" value="NZ_BQKE01000001.1"/>
</dbReference>
<evidence type="ECO:0000256" key="3">
    <source>
        <dbReference type="ARBA" id="ARBA00023098"/>
    </source>
</evidence>
<dbReference type="CDD" id="cd07205">
    <property type="entry name" value="Pat_PNPLA6_PNPLA7_NTE1_like"/>
    <property type="match status" value="1"/>
</dbReference>
<feature type="active site" description="Nucleophile" evidence="4">
    <location>
        <position position="66"/>
    </location>
</feature>
<gene>
    <name evidence="6" type="ORF">PEDI_16460</name>
</gene>
<evidence type="ECO:0000256" key="2">
    <source>
        <dbReference type="ARBA" id="ARBA00022963"/>
    </source>
</evidence>
<dbReference type="SUPFAM" id="SSF52151">
    <property type="entry name" value="FabD/lysophospholipase-like"/>
    <property type="match status" value="1"/>
</dbReference>
<feature type="domain" description="PNPLA" evidence="5">
    <location>
        <begin position="33"/>
        <end position="223"/>
    </location>
</feature>
<feature type="active site" description="Proton acceptor" evidence="4">
    <location>
        <position position="210"/>
    </location>
</feature>
<evidence type="ECO:0000313" key="7">
    <source>
        <dbReference type="Proteomes" id="UP001310022"/>
    </source>
</evidence>
<dbReference type="Pfam" id="PF01734">
    <property type="entry name" value="Patatin"/>
    <property type="match status" value="1"/>
</dbReference>
<dbReference type="PANTHER" id="PTHR14226:SF29">
    <property type="entry name" value="NEUROPATHY TARGET ESTERASE SWS"/>
    <property type="match status" value="1"/>
</dbReference>
<accession>A0AAN4VVZ2</accession>
<comment type="caution">
    <text evidence="6">The sequence shown here is derived from an EMBL/GenBank/DDBJ whole genome shotgun (WGS) entry which is preliminary data.</text>
</comment>
<feature type="short sequence motif" description="GXGXXG" evidence="4">
    <location>
        <begin position="37"/>
        <end position="42"/>
    </location>
</feature>
<organism evidence="6 7">
    <name type="scientific">Persicobacter diffluens</name>
    <dbReference type="NCBI Taxonomy" id="981"/>
    <lineage>
        <taxon>Bacteria</taxon>
        <taxon>Pseudomonadati</taxon>
        <taxon>Bacteroidota</taxon>
        <taxon>Cytophagia</taxon>
        <taxon>Cytophagales</taxon>
        <taxon>Persicobacteraceae</taxon>
        <taxon>Persicobacter</taxon>
    </lineage>
</organism>
<keyword evidence="3 4" id="KW-0443">Lipid metabolism</keyword>
<protein>
    <submittedName>
        <fullName evidence="6">Patatin</fullName>
    </submittedName>
</protein>
<dbReference type="InterPro" id="IPR002641">
    <property type="entry name" value="PNPLA_dom"/>
</dbReference>